<reference evidence="1 2" key="1">
    <citation type="submission" date="2017-11" db="EMBL/GenBank/DDBJ databases">
        <title>De novo assembly and phasing of dikaryotic genomes from two isolates of Puccinia coronata f. sp. avenae, the causal agent of oat crown rust.</title>
        <authorList>
            <person name="Miller M.E."/>
            <person name="Zhang Y."/>
            <person name="Omidvar V."/>
            <person name="Sperschneider J."/>
            <person name="Schwessinger B."/>
            <person name="Raley C."/>
            <person name="Palmer J.M."/>
            <person name="Garnica D."/>
            <person name="Upadhyaya N."/>
            <person name="Rathjen J."/>
            <person name="Taylor J.M."/>
            <person name="Park R.F."/>
            <person name="Dodds P.N."/>
            <person name="Hirsch C.D."/>
            <person name="Kianian S.F."/>
            <person name="Figueroa M."/>
        </authorList>
    </citation>
    <scope>NUCLEOTIDE SEQUENCE [LARGE SCALE GENOMIC DNA]</scope>
    <source>
        <strain evidence="1">12SD80</strain>
    </source>
</reference>
<sequence length="142" mass="15565">MLLALSSDSNPPSSKDDLLVQFRELWSTPIIGVPRSMVQRTPLAIWHCGGGFSRLTGGPIKENPGTEPARAIGSHSPCGWVTWGPASCFHPNSGSGQHRDSRFGKDNLKIGLYGKFNHRDNSRNHHYSTGSEVRALAKYQLP</sequence>
<comment type="caution">
    <text evidence="1">The sequence shown here is derived from an EMBL/GenBank/DDBJ whole genome shotgun (WGS) entry which is preliminary data.</text>
</comment>
<proteinExistence type="predicted"/>
<dbReference type="EMBL" id="PGCI01000295">
    <property type="protein sequence ID" value="PLW30533.1"/>
    <property type="molecule type" value="Genomic_DNA"/>
</dbReference>
<evidence type="ECO:0000313" key="1">
    <source>
        <dbReference type="EMBL" id="PLW30533.1"/>
    </source>
</evidence>
<protein>
    <submittedName>
        <fullName evidence="1">Uncharacterized protein</fullName>
    </submittedName>
</protein>
<gene>
    <name evidence="1" type="ORF">PCASD_22084</name>
</gene>
<evidence type="ECO:0000313" key="2">
    <source>
        <dbReference type="Proteomes" id="UP000235392"/>
    </source>
</evidence>
<name>A0A2N5TYE7_9BASI</name>
<dbReference type="Proteomes" id="UP000235392">
    <property type="component" value="Unassembled WGS sequence"/>
</dbReference>
<organism evidence="1 2">
    <name type="scientific">Puccinia coronata f. sp. avenae</name>
    <dbReference type="NCBI Taxonomy" id="200324"/>
    <lineage>
        <taxon>Eukaryota</taxon>
        <taxon>Fungi</taxon>
        <taxon>Dikarya</taxon>
        <taxon>Basidiomycota</taxon>
        <taxon>Pucciniomycotina</taxon>
        <taxon>Pucciniomycetes</taxon>
        <taxon>Pucciniales</taxon>
        <taxon>Pucciniaceae</taxon>
        <taxon>Puccinia</taxon>
    </lineage>
</organism>
<accession>A0A2N5TYE7</accession>
<dbReference type="AlphaFoldDB" id="A0A2N5TYE7"/>